<comment type="caution">
    <text evidence="2">The sequence shown here is derived from an EMBL/GenBank/DDBJ whole genome shotgun (WGS) entry which is preliminary data.</text>
</comment>
<name>A0A6A4W3E9_AMPAM</name>
<evidence type="ECO:0000313" key="2">
    <source>
        <dbReference type="EMBL" id="KAF0300433.1"/>
    </source>
</evidence>
<feature type="region of interest" description="Disordered" evidence="1">
    <location>
        <begin position="313"/>
        <end position="341"/>
    </location>
</feature>
<proteinExistence type="predicted"/>
<feature type="compositionally biased region" description="Low complexity" evidence="1">
    <location>
        <begin position="64"/>
        <end position="80"/>
    </location>
</feature>
<accession>A0A6A4W3E9</accession>
<feature type="compositionally biased region" description="Low complexity" evidence="1">
    <location>
        <begin position="178"/>
        <end position="195"/>
    </location>
</feature>
<feature type="compositionally biased region" description="Low complexity" evidence="1">
    <location>
        <begin position="120"/>
        <end position="131"/>
    </location>
</feature>
<feature type="compositionally biased region" description="Polar residues" evidence="1">
    <location>
        <begin position="196"/>
        <end position="216"/>
    </location>
</feature>
<reference evidence="2 3" key="1">
    <citation type="submission" date="2019-07" db="EMBL/GenBank/DDBJ databases">
        <title>Draft genome assembly of a fouling barnacle, Amphibalanus amphitrite (Darwin, 1854): The first reference genome for Thecostraca.</title>
        <authorList>
            <person name="Kim W."/>
        </authorList>
    </citation>
    <scope>NUCLEOTIDE SEQUENCE [LARGE SCALE GENOMIC DNA]</scope>
    <source>
        <strain evidence="2">SNU_AA5</strain>
        <tissue evidence="2">Soma without cirri and trophi</tissue>
    </source>
</reference>
<organism evidence="2 3">
    <name type="scientific">Amphibalanus amphitrite</name>
    <name type="common">Striped barnacle</name>
    <name type="synonym">Balanus amphitrite</name>
    <dbReference type="NCBI Taxonomy" id="1232801"/>
    <lineage>
        <taxon>Eukaryota</taxon>
        <taxon>Metazoa</taxon>
        <taxon>Ecdysozoa</taxon>
        <taxon>Arthropoda</taxon>
        <taxon>Crustacea</taxon>
        <taxon>Multicrustacea</taxon>
        <taxon>Cirripedia</taxon>
        <taxon>Thoracica</taxon>
        <taxon>Thoracicalcarea</taxon>
        <taxon>Balanomorpha</taxon>
        <taxon>Balanoidea</taxon>
        <taxon>Balanidae</taxon>
        <taxon>Amphibalaninae</taxon>
        <taxon>Amphibalanus</taxon>
    </lineage>
</organism>
<gene>
    <name evidence="2" type="ORF">FJT64_027061</name>
</gene>
<feature type="region of interest" description="Disordered" evidence="1">
    <location>
        <begin position="36"/>
        <end position="260"/>
    </location>
</feature>
<dbReference type="OrthoDB" id="6107953at2759"/>
<dbReference type="EMBL" id="VIIS01001264">
    <property type="protein sequence ID" value="KAF0300433.1"/>
    <property type="molecule type" value="Genomic_DNA"/>
</dbReference>
<protein>
    <submittedName>
        <fullName evidence="2">Uncharacterized protein</fullName>
    </submittedName>
</protein>
<sequence>MLGPRAPVQRAPGEPPAVIQTAMATKDKKPFTYLPGGIDLSEIKSPRMQKRIMMNARSDGVQGPAVTQSAAPAAAETAPQAAPPPPPPPPPPAPAAPAAPPPPQRQAVPLASILTASTKPAQPQPQGQRPGMASSPVAPQPPERVQSHRPQFHNDQGAQMAPPSLTKMAAHSPLAEGPQSPVRSVPSPTSPQTQPIRFSTESQRASPPQQLPSQRDPSPPTPAAERMASNPPWRVTKKPATPDCADGGAPFTGAGGATRGQGELYIRPVCSEPEPAAPGVQLRSAPVPWLSGSPTVAEPAPEFAAAAQQIEAARQGRLTQSPAQSPAAAASPQPRFPQPPAAQARVIPVQLVATEDGTPVLSDVSSRLCHQRVIPVQLVATEDGTPVLSDVSSRLSHQRVIPVQLVATEDGTPVLSDVSSRLCHQRVIPVQLVATEDGTPVLSDVSSRLSHQRVIPVQLVATEDGTPVLSDVSSRLCHQRVIPVQLVATEDGTPVLSDVSSRLCHQRVIPVQLVATEDGTPVLSDVSSRLCHQRVIPVQLVATEDGTPVLSDVSSRLCHQRVIPVQLLASEDGTPHVSIGGRLIPLTGESVTLPMGLVLTEADQASLPAGRQRPTLHWAKGTEHTQSGSLTHDPADPVLSQ</sequence>
<dbReference type="Proteomes" id="UP000440578">
    <property type="component" value="Unassembled WGS sequence"/>
</dbReference>
<evidence type="ECO:0000256" key="1">
    <source>
        <dbReference type="SAM" id="MobiDB-lite"/>
    </source>
</evidence>
<feature type="region of interest" description="Disordered" evidence="1">
    <location>
        <begin position="619"/>
        <end position="641"/>
    </location>
</feature>
<feature type="compositionally biased region" description="Low complexity" evidence="1">
    <location>
        <begin position="320"/>
        <end position="333"/>
    </location>
</feature>
<keyword evidence="3" id="KW-1185">Reference proteome</keyword>
<evidence type="ECO:0000313" key="3">
    <source>
        <dbReference type="Proteomes" id="UP000440578"/>
    </source>
</evidence>
<feature type="compositionally biased region" description="Pro residues" evidence="1">
    <location>
        <begin position="81"/>
        <end position="104"/>
    </location>
</feature>
<dbReference type="AlphaFoldDB" id="A0A6A4W3E9"/>